<dbReference type="PANTHER" id="PTHR40516:SF1">
    <property type="entry name" value="ANTITOXIN CHPS-RELATED"/>
    <property type="match status" value="1"/>
</dbReference>
<dbReference type="RefSeq" id="WP_000443825.1">
    <property type="nucleotide sequence ID" value="NC_025136.1"/>
</dbReference>
<accession>A0A067YB57</accession>
<dbReference type="Pfam" id="PF04014">
    <property type="entry name" value="MazE_antitoxin"/>
    <property type="match status" value="1"/>
</dbReference>
<proteinExistence type="predicted"/>
<dbReference type="SMR" id="A0A067YB57"/>
<dbReference type="GO" id="GO:0003677">
    <property type="term" value="F:DNA binding"/>
    <property type="evidence" value="ECO:0007669"/>
    <property type="project" value="InterPro"/>
</dbReference>
<dbReference type="SUPFAM" id="SSF89447">
    <property type="entry name" value="AbrB/MazE/MraZ-like"/>
    <property type="match status" value="1"/>
</dbReference>
<dbReference type="InterPro" id="IPR007159">
    <property type="entry name" value="SpoVT-AbrB_dom"/>
</dbReference>
<dbReference type="Gene3D" id="2.10.260.10">
    <property type="match status" value="1"/>
</dbReference>
<reference evidence="1" key="1">
    <citation type="submission" date="2013-09" db="EMBL/GenBank/DDBJ databases">
        <authorList>
            <person name="Huang L."/>
            <person name="Zeng L."/>
            <person name="Zhu Y."/>
            <person name="Guo X."/>
        </authorList>
    </citation>
    <scope>NUCLEOTIDE SEQUENCE</scope>
    <source>
        <strain evidence="1">Gui44</strain>
        <plasmid evidence="1">pGui1</plasmid>
    </source>
</reference>
<name>A0A067YB57_LEPIR</name>
<dbReference type="InterPro" id="IPR039052">
    <property type="entry name" value="Antitox_PemI-like"/>
</dbReference>
<dbReference type="AlphaFoldDB" id="A0A067YB57"/>
<dbReference type="SMART" id="SM00966">
    <property type="entry name" value="SpoVT_AbrB"/>
    <property type="match status" value="1"/>
</dbReference>
<sequence length="78" mass="8729">MESIIQKWGNSLGIRIPKAMATELELNDGSHVELQYEGDKIVIYPMKKASLEDKLSKITKQNLHSEISTGNSIGNEAW</sequence>
<dbReference type="PANTHER" id="PTHR40516">
    <property type="entry name" value="ANTITOXIN CHPS-RELATED"/>
    <property type="match status" value="1"/>
</dbReference>
<dbReference type="GO" id="GO:0097351">
    <property type="term" value="F:toxin sequestering activity"/>
    <property type="evidence" value="ECO:0007669"/>
    <property type="project" value="InterPro"/>
</dbReference>
<keyword evidence="1" id="KW-0614">Plasmid</keyword>
<reference evidence="1" key="2">
    <citation type="journal article" date="2014" name="PLoS Negl. Trop. Dis.">
        <title>Isolation and Characterization of Two Novel Plasmids from Pathogenic Leptospira interrogans Serogroup Canicola Serovar Canicola Strain Gui44.</title>
        <authorList>
            <person name="Zhu W.N."/>
            <person name="Huang L.L."/>
            <person name="Zeng L.B."/>
            <person name="Zhuang X.R."/>
            <person name="Chen C.Y."/>
            <person name="Wang Y.Z."/>
            <person name="Qin J.H."/>
            <person name="Zhu Y.Z."/>
            <person name="Guo X.K."/>
        </authorList>
    </citation>
    <scope>NUCLEOTIDE SEQUENCE</scope>
    <source>
        <strain evidence="1">Gui44</strain>
        <plasmid evidence="1">pGui1</plasmid>
    </source>
</reference>
<evidence type="ECO:0000313" key="1">
    <source>
        <dbReference type="EMBL" id="AGZ84890.1"/>
    </source>
</evidence>
<dbReference type="EMBL" id="KF648557">
    <property type="protein sequence ID" value="AGZ84890.1"/>
    <property type="molecule type" value="Genomic_DNA"/>
</dbReference>
<protein>
    <submittedName>
        <fullName evidence="1">Transcriptional regulator/antitoxin MazE</fullName>
    </submittedName>
</protein>
<dbReference type="InterPro" id="IPR037914">
    <property type="entry name" value="SpoVT-AbrB_sf"/>
</dbReference>
<geneLocation type="plasmid" evidence="1">
    <name>pGui1</name>
</geneLocation>
<organism evidence="1">
    <name type="scientific">Leptospira interrogans serovar Canicola</name>
    <dbReference type="NCBI Taxonomy" id="211880"/>
    <lineage>
        <taxon>Bacteria</taxon>
        <taxon>Pseudomonadati</taxon>
        <taxon>Spirochaetota</taxon>
        <taxon>Spirochaetia</taxon>
        <taxon>Leptospirales</taxon>
        <taxon>Leptospiraceae</taxon>
        <taxon>Leptospira</taxon>
    </lineage>
</organism>